<keyword evidence="2" id="KW-1185">Reference proteome</keyword>
<feature type="non-terminal residue" evidence="1">
    <location>
        <position position="430"/>
    </location>
</feature>
<proteinExistence type="predicted"/>
<dbReference type="Proteomes" id="UP000830395">
    <property type="component" value="Chromosome 7"/>
</dbReference>
<dbReference type="EMBL" id="CM040981">
    <property type="protein sequence ID" value="MCJ8734226.1"/>
    <property type="molecule type" value="Genomic_DNA"/>
</dbReference>
<protein>
    <submittedName>
        <fullName evidence="1">Uncharacterized protein</fullName>
    </submittedName>
</protein>
<evidence type="ECO:0000313" key="1">
    <source>
        <dbReference type="EMBL" id="MCJ8734226.1"/>
    </source>
</evidence>
<gene>
    <name evidence="1" type="ORF">PDJAM_G00232910</name>
</gene>
<evidence type="ECO:0000313" key="2">
    <source>
        <dbReference type="Proteomes" id="UP000830395"/>
    </source>
</evidence>
<sequence>MSQKYPCTNTGDDFISHQNIYADSYQRQYRPRIRSSSQERKCSTTSSSRTVDSPVHLPGMALSFLHSCGLDLSDLANLAELPEHLITVETLPKLLLQVKERKLSSASSSRPSTSQPLDNTSTRPREGSSHTKPVEYPIDRPAHPVYPLPPEQVQTWQDRWGNPRRMSCLTTSTSGSSTKSSSVPEYSVSKDTDPYCNTTKLPEASSRSFVDLRPRPLLSLRLEPPIIAPTRKEASDFNCKLPPAFPHLCCLCDISVRSTKEWFFHVQGSEHAKSQLELVKRYPKWDQTVESARRNESSEVYKVPTRKEASDFNGTVPPVFPYLCVLCNITVFSEKDWSLHVTSGQHAKSQLDLMEKYPEWDGTVQSSRRNDGPTSTDIRDGTAKENTSDMKMSQAKDEQSSRVVSFTPLPAGGGISAELTSIAKRFGSVK</sequence>
<accession>A0ACC5YET8</accession>
<organism evidence="1 2">
    <name type="scientific">Pangasius djambal</name>
    <dbReference type="NCBI Taxonomy" id="1691987"/>
    <lineage>
        <taxon>Eukaryota</taxon>
        <taxon>Metazoa</taxon>
        <taxon>Chordata</taxon>
        <taxon>Craniata</taxon>
        <taxon>Vertebrata</taxon>
        <taxon>Euteleostomi</taxon>
        <taxon>Actinopterygii</taxon>
        <taxon>Neopterygii</taxon>
        <taxon>Teleostei</taxon>
        <taxon>Ostariophysi</taxon>
        <taxon>Siluriformes</taxon>
        <taxon>Pangasiidae</taxon>
        <taxon>Pangasius</taxon>
    </lineage>
</organism>
<reference evidence="1" key="1">
    <citation type="submission" date="2020-02" db="EMBL/GenBank/DDBJ databases">
        <title>Genome sequencing of the panga catfish, Pangasius djambal.</title>
        <authorList>
            <person name="Wen M."/>
            <person name="Zahm M."/>
            <person name="Roques C."/>
            <person name="Cabau C."/>
            <person name="Klopp C."/>
            <person name="Donnadieu C."/>
            <person name="Jouanno E."/>
            <person name="Avarre J.-C."/>
            <person name="Campet M."/>
            <person name="Ha T."/>
            <person name="Dugue R."/>
            <person name="Lampietro C."/>
            <person name="Louis A."/>
            <person name="Herpin A."/>
            <person name="Echchiki A."/>
            <person name="Berthelot C."/>
            <person name="Parey E."/>
            <person name="Roest-Crollius H."/>
            <person name="Braasch I."/>
            <person name="Postlethwait J.H."/>
            <person name="Bobe J."/>
            <person name="Montfort J."/>
            <person name="Bouchez O."/>
            <person name="Begum T."/>
            <person name="Schartl M."/>
            <person name="Gustiano R."/>
            <person name="Guiguen Y."/>
        </authorList>
    </citation>
    <scope>NUCLEOTIDE SEQUENCE</scope>
    <source>
        <strain evidence="1">Pdj_M5554</strain>
    </source>
</reference>
<name>A0ACC5YET8_9TELE</name>
<comment type="caution">
    <text evidence="1">The sequence shown here is derived from an EMBL/GenBank/DDBJ whole genome shotgun (WGS) entry which is preliminary data.</text>
</comment>